<sequence length="272" mass="28760">MGGDEIGAALKVLILGGTREARQLAGLATGERGFDVVSSLAGRVARPVLPAGAVRVGGFGGVRGLRDWLADNGIEVIVDATHPFAATISAHAAQAARMTGVPILQLRRPGWPQQPDDHWLRVPDMAAAAAAAAGFERVFLTIGRQHVGEFADLDETWFLIRAIDPPTGPVPPQHLLLLARGPFTVEQEIALLREHRIDALLTKDSGGDLTEAKMTAARHEGIPVIVVDRPPLPAGADHTDTVAGAWDWLCARSGRDRIPAETDGPVVGLEGI</sequence>
<evidence type="ECO:0000313" key="4">
    <source>
        <dbReference type="EMBL" id="NKY51741.1"/>
    </source>
</evidence>
<gene>
    <name evidence="4" type="ORF">HGA08_16095</name>
</gene>
<dbReference type="UniPathway" id="UPA00148"/>
<dbReference type="Pfam" id="PF02571">
    <property type="entry name" value="CbiJ"/>
    <property type="match status" value="1"/>
</dbReference>
<dbReference type="EC" id="1.3.1.106" evidence="4"/>
<dbReference type="NCBIfam" id="TIGR00715">
    <property type="entry name" value="precor6x_red"/>
    <property type="match status" value="1"/>
</dbReference>
<evidence type="ECO:0000256" key="3">
    <source>
        <dbReference type="ARBA" id="ARBA00023002"/>
    </source>
</evidence>
<dbReference type="EMBL" id="JAAXOP010000008">
    <property type="protein sequence ID" value="NKY51741.1"/>
    <property type="molecule type" value="Genomic_DNA"/>
</dbReference>
<dbReference type="PANTHER" id="PTHR36925">
    <property type="entry name" value="COBALT-PRECORRIN-6A REDUCTASE"/>
    <property type="match status" value="1"/>
</dbReference>
<evidence type="ECO:0000256" key="2">
    <source>
        <dbReference type="ARBA" id="ARBA00022573"/>
    </source>
</evidence>
<dbReference type="GO" id="GO:0016994">
    <property type="term" value="F:precorrin-6A reductase activity"/>
    <property type="evidence" value="ECO:0007669"/>
    <property type="project" value="InterPro"/>
</dbReference>
<accession>A0A846Y212</accession>
<evidence type="ECO:0000256" key="1">
    <source>
        <dbReference type="ARBA" id="ARBA00004953"/>
    </source>
</evidence>
<organism evidence="4 5">
    <name type="scientific">Nocardia vermiculata</name>
    <dbReference type="NCBI Taxonomy" id="257274"/>
    <lineage>
        <taxon>Bacteria</taxon>
        <taxon>Bacillati</taxon>
        <taxon>Actinomycetota</taxon>
        <taxon>Actinomycetes</taxon>
        <taxon>Mycobacteriales</taxon>
        <taxon>Nocardiaceae</taxon>
        <taxon>Nocardia</taxon>
    </lineage>
</organism>
<reference evidence="4 5" key="1">
    <citation type="submission" date="2020-04" db="EMBL/GenBank/DDBJ databases">
        <title>MicrobeNet Type strains.</title>
        <authorList>
            <person name="Nicholson A.C."/>
        </authorList>
    </citation>
    <scope>NUCLEOTIDE SEQUENCE [LARGE SCALE GENOMIC DNA]</scope>
    <source>
        <strain evidence="4 5">JCM 12354</strain>
    </source>
</reference>
<dbReference type="PROSITE" id="PS51014">
    <property type="entry name" value="COBK_CBIJ"/>
    <property type="match status" value="1"/>
</dbReference>
<comment type="pathway">
    <text evidence="1">Cofactor biosynthesis; adenosylcobalamin biosynthesis.</text>
</comment>
<proteinExistence type="predicted"/>
<protein>
    <submittedName>
        <fullName evidence="4">Cobalt-precorrin-6A reductase</fullName>
        <ecNumber evidence="4">1.3.1.106</ecNumber>
    </submittedName>
</protein>
<name>A0A846Y212_9NOCA</name>
<dbReference type="AlphaFoldDB" id="A0A846Y212"/>
<dbReference type="PANTHER" id="PTHR36925:SF1">
    <property type="entry name" value="COBALT-PRECORRIN-6A REDUCTASE"/>
    <property type="match status" value="1"/>
</dbReference>
<keyword evidence="2" id="KW-0169">Cobalamin biosynthesis</keyword>
<dbReference type="InterPro" id="IPR003723">
    <property type="entry name" value="Precorrin-6x_reduct"/>
</dbReference>
<dbReference type="Proteomes" id="UP000565711">
    <property type="component" value="Unassembled WGS sequence"/>
</dbReference>
<comment type="caution">
    <text evidence="4">The sequence shown here is derived from an EMBL/GenBank/DDBJ whole genome shotgun (WGS) entry which is preliminary data.</text>
</comment>
<evidence type="ECO:0000313" key="5">
    <source>
        <dbReference type="Proteomes" id="UP000565711"/>
    </source>
</evidence>
<keyword evidence="5" id="KW-1185">Reference proteome</keyword>
<dbReference type="GO" id="GO:0009236">
    <property type="term" value="P:cobalamin biosynthetic process"/>
    <property type="evidence" value="ECO:0007669"/>
    <property type="project" value="UniProtKB-UniPathway"/>
</dbReference>
<dbReference type="NCBIfam" id="NF005968">
    <property type="entry name" value="PRK08057.1-2"/>
    <property type="match status" value="1"/>
</dbReference>
<keyword evidence="3 4" id="KW-0560">Oxidoreductase</keyword>
<dbReference type="RefSeq" id="WP_067871306.1">
    <property type="nucleotide sequence ID" value="NZ_JAAXOP010000008.1"/>
</dbReference>